<reference evidence="9" key="1">
    <citation type="submission" date="2018-06" db="EMBL/GenBank/DDBJ databases">
        <authorList>
            <person name="Zhirakovskaya E."/>
        </authorList>
    </citation>
    <scope>NUCLEOTIDE SEQUENCE</scope>
</reference>
<name>A0A3B0UUF0_9ZZZZ</name>
<evidence type="ECO:0000256" key="3">
    <source>
        <dbReference type="ARBA" id="ARBA00022519"/>
    </source>
</evidence>
<gene>
    <name evidence="9" type="ORF">MNBD_ALPHA12-1352</name>
</gene>
<feature type="transmembrane region" description="Helical" evidence="7">
    <location>
        <begin position="34"/>
        <end position="55"/>
    </location>
</feature>
<dbReference type="PANTHER" id="PTHR43066:SF26">
    <property type="entry name" value="RHOMBOID PROTEASE GLPG"/>
    <property type="match status" value="1"/>
</dbReference>
<evidence type="ECO:0000256" key="7">
    <source>
        <dbReference type="SAM" id="Phobius"/>
    </source>
</evidence>
<keyword evidence="6 7" id="KW-0472">Membrane</keyword>
<dbReference type="GO" id="GO:0016020">
    <property type="term" value="C:membrane"/>
    <property type="evidence" value="ECO:0007669"/>
    <property type="project" value="UniProtKB-SubCell"/>
</dbReference>
<evidence type="ECO:0000256" key="2">
    <source>
        <dbReference type="ARBA" id="ARBA00022475"/>
    </source>
</evidence>
<keyword evidence="2" id="KW-1003">Cell membrane</keyword>
<evidence type="ECO:0000259" key="8">
    <source>
        <dbReference type="Pfam" id="PF01694"/>
    </source>
</evidence>
<protein>
    <recommendedName>
        <fullName evidence="8">Peptidase S54 rhomboid domain-containing protein</fullName>
    </recommendedName>
</protein>
<comment type="subcellular location">
    <subcellularLocation>
        <location evidence="1">Membrane</location>
        <topology evidence="1">Multi-pass membrane protein</topology>
    </subcellularLocation>
</comment>
<dbReference type="Gene3D" id="1.20.1540.10">
    <property type="entry name" value="Rhomboid-like"/>
    <property type="match status" value="1"/>
</dbReference>
<dbReference type="SUPFAM" id="SSF144091">
    <property type="entry name" value="Rhomboid-like"/>
    <property type="match status" value="1"/>
</dbReference>
<dbReference type="EMBL" id="UOEO01000232">
    <property type="protein sequence ID" value="VAW23376.1"/>
    <property type="molecule type" value="Genomic_DNA"/>
</dbReference>
<feature type="domain" description="Peptidase S54 rhomboid" evidence="8">
    <location>
        <begin position="90"/>
        <end position="252"/>
    </location>
</feature>
<proteinExistence type="predicted"/>
<dbReference type="Pfam" id="PF01694">
    <property type="entry name" value="Rhomboid"/>
    <property type="match status" value="1"/>
</dbReference>
<accession>A0A3B0UUF0</accession>
<evidence type="ECO:0000256" key="4">
    <source>
        <dbReference type="ARBA" id="ARBA00022692"/>
    </source>
</evidence>
<feature type="transmembrane region" description="Helical" evidence="7">
    <location>
        <begin position="154"/>
        <end position="176"/>
    </location>
</feature>
<keyword evidence="3" id="KW-0997">Cell inner membrane</keyword>
<evidence type="ECO:0000256" key="5">
    <source>
        <dbReference type="ARBA" id="ARBA00022989"/>
    </source>
</evidence>
<keyword evidence="4 7" id="KW-0812">Transmembrane</keyword>
<evidence type="ECO:0000313" key="9">
    <source>
        <dbReference type="EMBL" id="VAW23376.1"/>
    </source>
</evidence>
<dbReference type="GO" id="GO:0004252">
    <property type="term" value="F:serine-type endopeptidase activity"/>
    <property type="evidence" value="ECO:0007669"/>
    <property type="project" value="InterPro"/>
</dbReference>
<organism evidence="9">
    <name type="scientific">hydrothermal vent metagenome</name>
    <dbReference type="NCBI Taxonomy" id="652676"/>
    <lineage>
        <taxon>unclassified sequences</taxon>
        <taxon>metagenomes</taxon>
        <taxon>ecological metagenomes</taxon>
    </lineage>
</organism>
<dbReference type="PANTHER" id="PTHR43066">
    <property type="entry name" value="RHOMBOID-RELATED PROTEIN"/>
    <property type="match status" value="1"/>
</dbReference>
<feature type="transmembrane region" description="Helical" evidence="7">
    <location>
        <begin position="211"/>
        <end position="231"/>
    </location>
</feature>
<dbReference type="AlphaFoldDB" id="A0A3B0UUF0"/>
<sequence>MAMVLPGGRQNKEFDQVNYQADNPRPAGDERQPVFLLPNSVAILAMSLLVVHAAYEWALGPLGQRLLVLWFGFIPSRLDHVGLPGGVWAMVWTPFTYALVHASWTHVLLNVAWLLAFATPVARRYGGAKMLVVFFIGSAGGALAFMLVQQGPDIYPLVGASGGISALMGTAMRFVFEPVEVARHEQTGMPVVVGRRLASFSGMLKNSRARAFILFWVGINLAIPVYALFAGPQGMMVAWQAHLGGFAVGLVLPGLFEFKNR</sequence>
<evidence type="ECO:0000256" key="6">
    <source>
        <dbReference type="ARBA" id="ARBA00023136"/>
    </source>
</evidence>
<dbReference type="InterPro" id="IPR035952">
    <property type="entry name" value="Rhomboid-like_sf"/>
</dbReference>
<evidence type="ECO:0000256" key="1">
    <source>
        <dbReference type="ARBA" id="ARBA00004141"/>
    </source>
</evidence>
<feature type="transmembrane region" description="Helical" evidence="7">
    <location>
        <begin position="237"/>
        <end position="256"/>
    </location>
</feature>
<feature type="transmembrane region" description="Helical" evidence="7">
    <location>
        <begin position="97"/>
        <end position="118"/>
    </location>
</feature>
<feature type="transmembrane region" description="Helical" evidence="7">
    <location>
        <begin position="130"/>
        <end position="148"/>
    </location>
</feature>
<dbReference type="InterPro" id="IPR022764">
    <property type="entry name" value="Peptidase_S54_rhomboid_dom"/>
</dbReference>
<keyword evidence="5 7" id="KW-1133">Transmembrane helix</keyword>